<dbReference type="Pfam" id="PF08327">
    <property type="entry name" value="AHSA1"/>
    <property type="match status" value="1"/>
</dbReference>
<evidence type="ECO:0000256" key="1">
    <source>
        <dbReference type="ARBA" id="ARBA00006817"/>
    </source>
</evidence>
<dbReference type="Gene3D" id="3.30.530.20">
    <property type="match status" value="1"/>
</dbReference>
<dbReference type="InterPro" id="IPR023393">
    <property type="entry name" value="START-like_dom_sf"/>
</dbReference>
<accession>A0ABW6SJB4</accession>
<comment type="caution">
    <text evidence="3">The sequence shown here is derived from an EMBL/GenBank/DDBJ whole genome shotgun (WGS) entry which is preliminary data.</text>
</comment>
<proteinExistence type="inferred from homology"/>
<evidence type="ECO:0000313" key="3">
    <source>
        <dbReference type="EMBL" id="MFF3665059.1"/>
    </source>
</evidence>
<protein>
    <submittedName>
        <fullName evidence="3">SRPBCC domain-containing protein</fullName>
    </submittedName>
</protein>
<evidence type="ECO:0000259" key="2">
    <source>
        <dbReference type="Pfam" id="PF08327"/>
    </source>
</evidence>
<name>A0ABW6SJB4_9ACTN</name>
<feature type="domain" description="Activator of Hsp90 ATPase homologue 1/2-like C-terminal" evidence="2">
    <location>
        <begin position="15"/>
        <end position="104"/>
    </location>
</feature>
<comment type="similarity">
    <text evidence="1">Belongs to the AHA1 family.</text>
</comment>
<keyword evidence="4" id="KW-1185">Reference proteome</keyword>
<dbReference type="EMBL" id="JBIASD010000003">
    <property type="protein sequence ID" value="MFF3665059.1"/>
    <property type="molecule type" value="Genomic_DNA"/>
</dbReference>
<dbReference type="Proteomes" id="UP001602013">
    <property type="component" value="Unassembled WGS sequence"/>
</dbReference>
<dbReference type="InterPro" id="IPR013538">
    <property type="entry name" value="ASHA1/2-like_C"/>
</dbReference>
<reference evidence="3 4" key="1">
    <citation type="submission" date="2024-10" db="EMBL/GenBank/DDBJ databases">
        <title>The Natural Products Discovery Center: Release of the First 8490 Sequenced Strains for Exploring Actinobacteria Biosynthetic Diversity.</title>
        <authorList>
            <person name="Kalkreuter E."/>
            <person name="Kautsar S.A."/>
            <person name="Yang D."/>
            <person name="Bader C.D."/>
            <person name="Teijaro C.N."/>
            <person name="Fluegel L."/>
            <person name="Davis C.M."/>
            <person name="Simpson J.R."/>
            <person name="Lauterbach L."/>
            <person name="Steele A.D."/>
            <person name="Gui C."/>
            <person name="Meng S."/>
            <person name="Li G."/>
            <person name="Viehrig K."/>
            <person name="Ye F."/>
            <person name="Su P."/>
            <person name="Kiefer A.F."/>
            <person name="Nichols A."/>
            <person name="Cepeda A.J."/>
            <person name="Yan W."/>
            <person name="Fan B."/>
            <person name="Jiang Y."/>
            <person name="Adhikari A."/>
            <person name="Zheng C.-J."/>
            <person name="Schuster L."/>
            <person name="Cowan T.M."/>
            <person name="Smanski M.J."/>
            <person name="Chevrette M.G."/>
            <person name="De Carvalho L.P.S."/>
            <person name="Shen B."/>
        </authorList>
    </citation>
    <scope>NUCLEOTIDE SEQUENCE [LARGE SCALE GENOMIC DNA]</scope>
    <source>
        <strain evidence="3 4">NPDC002173</strain>
    </source>
</reference>
<dbReference type="CDD" id="cd07814">
    <property type="entry name" value="SRPBCC_CalC_Aha1-like"/>
    <property type="match status" value="1"/>
</dbReference>
<evidence type="ECO:0000313" key="4">
    <source>
        <dbReference type="Proteomes" id="UP001602013"/>
    </source>
</evidence>
<dbReference type="SUPFAM" id="SSF55961">
    <property type="entry name" value="Bet v1-like"/>
    <property type="match status" value="1"/>
</dbReference>
<sequence>MGQPFTVEWEGELPASPQVVWEAFTRHTAGWYWEIEYEPWAGGAERGLTRGGGTVSVWEPPRRFTTRAESGSGEVNELDYRLRPAGTGTVLSFTHRGVITGDYDKELDSCRQHTTFYRIRSQCSGLQAGGEADSPA</sequence>
<dbReference type="RefSeq" id="WP_387409077.1">
    <property type="nucleotide sequence ID" value="NZ_JBIASD010000003.1"/>
</dbReference>
<gene>
    <name evidence="3" type="ORF">ACFYXI_05640</name>
</gene>
<organism evidence="3 4">
    <name type="scientific">Microtetraspora malaysiensis</name>
    <dbReference type="NCBI Taxonomy" id="161358"/>
    <lineage>
        <taxon>Bacteria</taxon>
        <taxon>Bacillati</taxon>
        <taxon>Actinomycetota</taxon>
        <taxon>Actinomycetes</taxon>
        <taxon>Streptosporangiales</taxon>
        <taxon>Streptosporangiaceae</taxon>
        <taxon>Microtetraspora</taxon>
    </lineage>
</organism>